<keyword evidence="5" id="KW-0963">Cytoplasm</keyword>
<keyword evidence="2 5" id="KW-0547">Nucleotide-binding</keyword>
<dbReference type="EMBL" id="BNCI01000001">
    <property type="protein sequence ID" value="GHF15475.1"/>
    <property type="molecule type" value="Genomic_DNA"/>
</dbReference>
<reference evidence="7" key="2">
    <citation type="submission" date="2020-09" db="EMBL/GenBank/DDBJ databases">
        <authorList>
            <person name="Sun Q."/>
            <person name="Kim S."/>
        </authorList>
    </citation>
    <scope>NUCLEOTIDE SEQUENCE</scope>
    <source>
        <strain evidence="7">KCTC 42590</strain>
    </source>
</reference>
<protein>
    <recommendedName>
        <fullName evidence="5 6">Dephospho-CoA kinase</fullName>
        <ecNumber evidence="5 6">2.7.1.24</ecNumber>
    </recommendedName>
    <alternativeName>
        <fullName evidence="5">Dephosphocoenzyme A kinase</fullName>
    </alternativeName>
</protein>
<keyword evidence="3 5" id="KW-0067">ATP-binding</keyword>
<comment type="catalytic activity">
    <reaction evidence="5">
        <text>3'-dephospho-CoA + ATP = ADP + CoA + H(+)</text>
        <dbReference type="Rhea" id="RHEA:18245"/>
        <dbReference type="ChEBI" id="CHEBI:15378"/>
        <dbReference type="ChEBI" id="CHEBI:30616"/>
        <dbReference type="ChEBI" id="CHEBI:57287"/>
        <dbReference type="ChEBI" id="CHEBI:57328"/>
        <dbReference type="ChEBI" id="CHEBI:456216"/>
        <dbReference type="EC" id="2.7.1.24"/>
    </reaction>
</comment>
<dbReference type="Proteomes" id="UP000630923">
    <property type="component" value="Unassembled WGS sequence"/>
</dbReference>
<evidence type="ECO:0000256" key="5">
    <source>
        <dbReference type="HAMAP-Rule" id="MF_00376"/>
    </source>
</evidence>
<keyword evidence="8" id="KW-1185">Reference proteome</keyword>
<dbReference type="InterPro" id="IPR001977">
    <property type="entry name" value="Depp_CoAkinase"/>
</dbReference>
<comment type="function">
    <text evidence="5">Catalyzes the phosphorylation of the 3'-hydroxyl group of dephosphocoenzyme A to form coenzyme A.</text>
</comment>
<dbReference type="SUPFAM" id="SSF52540">
    <property type="entry name" value="P-loop containing nucleoside triphosphate hydrolases"/>
    <property type="match status" value="1"/>
</dbReference>
<comment type="pathway">
    <text evidence="5">Cofactor biosynthesis; coenzyme A biosynthesis; CoA from (R)-pantothenate: step 5/5.</text>
</comment>
<dbReference type="GO" id="GO:0004140">
    <property type="term" value="F:dephospho-CoA kinase activity"/>
    <property type="evidence" value="ECO:0007669"/>
    <property type="project" value="UniProtKB-UniRule"/>
</dbReference>
<organism evidence="7 8">
    <name type="scientific">Kordiimonas sediminis</name>
    <dbReference type="NCBI Taxonomy" id="1735581"/>
    <lineage>
        <taxon>Bacteria</taxon>
        <taxon>Pseudomonadati</taxon>
        <taxon>Pseudomonadota</taxon>
        <taxon>Alphaproteobacteria</taxon>
        <taxon>Kordiimonadales</taxon>
        <taxon>Kordiimonadaceae</taxon>
        <taxon>Kordiimonas</taxon>
    </lineage>
</organism>
<comment type="similarity">
    <text evidence="1 5">Belongs to the CoaE family.</text>
</comment>
<dbReference type="CDD" id="cd02022">
    <property type="entry name" value="DPCK"/>
    <property type="match status" value="1"/>
</dbReference>
<comment type="caution">
    <text evidence="7">The sequence shown here is derived from an EMBL/GenBank/DDBJ whole genome shotgun (WGS) entry which is preliminary data.</text>
</comment>
<dbReference type="GO" id="GO:0005737">
    <property type="term" value="C:cytoplasm"/>
    <property type="evidence" value="ECO:0007669"/>
    <property type="project" value="UniProtKB-SubCell"/>
</dbReference>
<dbReference type="AlphaFoldDB" id="A0A919ALJ5"/>
<evidence type="ECO:0000256" key="1">
    <source>
        <dbReference type="ARBA" id="ARBA00009018"/>
    </source>
</evidence>
<evidence type="ECO:0000256" key="4">
    <source>
        <dbReference type="ARBA" id="ARBA00022993"/>
    </source>
</evidence>
<evidence type="ECO:0000256" key="2">
    <source>
        <dbReference type="ARBA" id="ARBA00022741"/>
    </source>
</evidence>
<keyword evidence="5 7" id="KW-0418">Kinase</keyword>
<dbReference type="RefSeq" id="WP_191250160.1">
    <property type="nucleotide sequence ID" value="NZ_BNCI01000001.1"/>
</dbReference>
<dbReference type="GO" id="GO:0015937">
    <property type="term" value="P:coenzyme A biosynthetic process"/>
    <property type="evidence" value="ECO:0007669"/>
    <property type="project" value="UniProtKB-UniRule"/>
</dbReference>
<accession>A0A919ALJ5</accession>
<dbReference type="GO" id="GO:0005524">
    <property type="term" value="F:ATP binding"/>
    <property type="evidence" value="ECO:0007669"/>
    <property type="project" value="UniProtKB-UniRule"/>
</dbReference>
<dbReference type="NCBIfam" id="TIGR00152">
    <property type="entry name" value="dephospho-CoA kinase"/>
    <property type="match status" value="1"/>
</dbReference>
<keyword evidence="5" id="KW-0808">Transferase</keyword>
<dbReference type="PANTHER" id="PTHR10695">
    <property type="entry name" value="DEPHOSPHO-COA KINASE-RELATED"/>
    <property type="match status" value="1"/>
</dbReference>
<evidence type="ECO:0000313" key="7">
    <source>
        <dbReference type="EMBL" id="GHF15475.1"/>
    </source>
</evidence>
<dbReference type="InterPro" id="IPR027417">
    <property type="entry name" value="P-loop_NTPase"/>
</dbReference>
<dbReference type="Gene3D" id="3.40.50.300">
    <property type="entry name" value="P-loop containing nucleotide triphosphate hydrolases"/>
    <property type="match status" value="1"/>
</dbReference>
<comment type="subcellular location">
    <subcellularLocation>
        <location evidence="5">Cytoplasm</location>
    </subcellularLocation>
</comment>
<reference evidence="7" key="1">
    <citation type="journal article" date="2014" name="Int. J. Syst. Evol. Microbiol.">
        <title>Complete genome sequence of Corynebacterium casei LMG S-19264T (=DSM 44701T), isolated from a smear-ripened cheese.</title>
        <authorList>
            <consortium name="US DOE Joint Genome Institute (JGI-PGF)"/>
            <person name="Walter F."/>
            <person name="Albersmeier A."/>
            <person name="Kalinowski J."/>
            <person name="Ruckert C."/>
        </authorList>
    </citation>
    <scope>NUCLEOTIDE SEQUENCE</scope>
    <source>
        <strain evidence="7">KCTC 42590</strain>
    </source>
</reference>
<dbReference type="PANTHER" id="PTHR10695:SF46">
    <property type="entry name" value="BIFUNCTIONAL COENZYME A SYNTHASE-RELATED"/>
    <property type="match status" value="1"/>
</dbReference>
<evidence type="ECO:0000256" key="6">
    <source>
        <dbReference type="NCBIfam" id="TIGR00152"/>
    </source>
</evidence>
<keyword evidence="4 5" id="KW-0173">Coenzyme A biosynthesis</keyword>
<dbReference type="EC" id="2.7.1.24" evidence="5 6"/>
<sequence>MKVIGLTGSIGMGKSATAKMFEANGVPVFDADAAVHALQGIGGRALPLIEKEFPGSVADGVLDRPALGAMVFGDAAALKRLEAIMHPLVAEERQAFVHSAESAGKDIILFDEPILFEMGGDKACDYVVVVSAPASEQRTRVLARPNMTPEKFENILAKQMPDAEKRSKADFIVDTGKGFDHAEMQVKQIVEKIRED</sequence>
<evidence type="ECO:0000313" key="8">
    <source>
        <dbReference type="Proteomes" id="UP000630923"/>
    </source>
</evidence>
<dbReference type="PROSITE" id="PS51219">
    <property type="entry name" value="DPCK"/>
    <property type="match status" value="1"/>
</dbReference>
<dbReference type="Pfam" id="PF01121">
    <property type="entry name" value="CoaE"/>
    <property type="match status" value="1"/>
</dbReference>
<proteinExistence type="inferred from homology"/>
<gene>
    <name evidence="5 7" type="primary">coaE</name>
    <name evidence="7" type="ORF">GCM10017044_07040</name>
</gene>
<name>A0A919ALJ5_9PROT</name>
<dbReference type="HAMAP" id="MF_00376">
    <property type="entry name" value="Dephospho_CoA_kinase"/>
    <property type="match status" value="1"/>
</dbReference>
<feature type="binding site" evidence="5">
    <location>
        <begin position="11"/>
        <end position="16"/>
    </location>
    <ligand>
        <name>ATP</name>
        <dbReference type="ChEBI" id="CHEBI:30616"/>
    </ligand>
</feature>
<evidence type="ECO:0000256" key="3">
    <source>
        <dbReference type="ARBA" id="ARBA00022840"/>
    </source>
</evidence>